<comment type="subcellular location">
    <subcellularLocation>
        <location evidence="1">Cell membrane</location>
        <topology evidence="1">Multi-pass membrane protein</topology>
    </subcellularLocation>
</comment>
<dbReference type="Pfam" id="PF02080">
    <property type="entry name" value="TrkA_C"/>
    <property type="match status" value="1"/>
</dbReference>
<dbReference type="OrthoDB" id="9762947at2"/>
<feature type="transmembrane region" description="Helical" evidence="7">
    <location>
        <begin position="410"/>
        <end position="428"/>
    </location>
</feature>
<sequence length="691" mass="76044">MKKRKLNKELGLFDVYAISTGAMFSSGFFLLPGIAAAETGASVYLAYLASGLLMIPSMLSVAELSTAMPKAGGTYYFLDRSLGPMIGTVGGLGSWFALIFKSAFALIGMGAYLSLYVNVPITQLALILTVIFGVLNIYGAKETTLLQRILVATLLGIMTVFIIQGLSVVWGSEAKSTYSEYSDFFRNGLHGFTYTIGLVIVSYAGLTKVTSVAEEVKNPDRNIPLSMILSLFTAAIIYVLGVYIMLNVLNPEEFYASLTPVADAGKKFLSWLPGSWGVTAVVVAAVAAFASTGNAGIMSASRYPFAMSRDELISPRFSKLGKTGTPSFAITVTIILMAVVLLVFDVEAVAKLASAFQLILFGLMSLAVVVMRESKIEAYSPGFRSPLYPWVQIAGMLIPVWLIAEMGLMPVSLTGIMIVLCIVWYFYYAGEKIERQGAIFHVHERLGRKRYEALEYELMSILNEKNGEDKLAYEQVVARSVIRDISESNKLLDECTDITAEIFSGRTKKGTDEIKHELQKQYKTKTHNIGKGVVICQIGYEAITTAEMVGFRINSSVDKLSSDIDEEKHALMFLITPVEAYGLDMRLVGHLAEIVNQPSFLQRWREAKSEKQLREVLISDEHFIHLHVSENEFLNRQKGKKIGEINLPGDCLVAIIYRDDDLIIPHGDTVLEAEDELTIIGSPDAIRKLKA</sequence>
<dbReference type="Proteomes" id="UP000218831">
    <property type="component" value="Unassembled WGS sequence"/>
</dbReference>
<dbReference type="Gene3D" id="1.20.1740.10">
    <property type="entry name" value="Amino acid/polyamine transporter I"/>
    <property type="match status" value="1"/>
</dbReference>
<dbReference type="InterPro" id="IPR050367">
    <property type="entry name" value="APC_superfamily"/>
</dbReference>
<evidence type="ECO:0000313" key="10">
    <source>
        <dbReference type="Proteomes" id="UP000218831"/>
    </source>
</evidence>
<dbReference type="AlphaFoldDB" id="A0A2A2GAW9"/>
<feature type="transmembrane region" description="Helical" evidence="7">
    <location>
        <begin position="149"/>
        <end position="171"/>
    </location>
</feature>
<dbReference type="Gene3D" id="3.40.930.10">
    <property type="entry name" value="Mannitol-specific EII, Chain A"/>
    <property type="match status" value="1"/>
</dbReference>
<feature type="transmembrane region" description="Helical" evidence="7">
    <location>
        <begin position="225"/>
        <end position="246"/>
    </location>
</feature>
<dbReference type="InterPro" id="IPR002293">
    <property type="entry name" value="AA/rel_permease1"/>
</dbReference>
<feature type="domain" description="RCK C-terminal" evidence="8">
    <location>
        <begin position="611"/>
        <end position="691"/>
    </location>
</feature>
<dbReference type="GO" id="GO:0005886">
    <property type="term" value="C:plasma membrane"/>
    <property type="evidence" value="ECO:0007669"/>
    <property type="project" value="UniProtKB-SubCell"/>
</dbReference>
<dbReference type="PANTHER" id="PTHR42770:SF11">
    <property type="entry name" value="INNER MEMBRANE TRANSPORT PROTEIN YBAT"/>
    <property type="match status" value="1"/>
</dbReference>
<dbReference type="InterPro" id="IPR006037">
    <property type="entry name" value="RCK_C"/>
</dbReference>
<reference evidence="9 10" key="1">
    <citation type="submission" date="2017-08" db="EMBL/GenBank/DDBJ databases">
        <title>Aliifodinibius alkalisoli sp. nov., isolated from saline alkaline soil.</title>
        <authorList>
            <person name="Liu D."/>
            <person name="Zhang G."/>
        </authorList>
    </citation>
    <scope>NUCLEOTIDE SEQUENCE [LARGE SCALE GENOMIC DNA]</scope>
    <source>
        <strain evidence="9 10">WN023</strain>
    </source>
</reference>
<evidence type="ECO:0000256" key="1">
    <source>
        <dbReference type="ARBA" id="ARBA00004651"/>
    </source>
</evidence>
<feature type="transmembrane region" description="Helical" evidence="7">
    <location>
        <begin position="191"/>
        <end position="213"/>
    </location>
</feature>
<keyword evidence="3" id="KW-1003">Cell membrane</keyword>
<dbReference type="GO" id="GO:0008324">
    <property type="term" value="F:monoatomic cation transmembrane transporter activity"/>
    <property type="evidence" value="ECO:0007669"/>
    <property type="project" value="InterPro"/>
</dbReference>
<dbReference type="Pfam" id="PF13520">
    <property type="entry name" value="AA_permease_2"/>
    <property type="match status" value="1"/>
</dbReference>
<dbReference type="InterPro" id="IPR004840">
    <property type="entry name" value="Amino_acid_permease_CS"/>
</dbReference>
<dbReference type="GO" id="GO:0006865">
    <property type="term" value="P:amino acid transport"/>
    <property type="evidence" value="ECO:0007669"/>
    <property type="project" value="InterPro"/>
</dbReference>
<dbReference type="Gene3D" id="3.30.70.1450">
    <property type="entry name" value="Regulator of K+ conductance, C-terminal domain"/>
    <property type="match status" value="1"/>
</dbReference>
<feature type="transmembrane region" description="Helical" evidence="7">
    <location>
        <begin position="387"/>
        <end position="404"/>
    </location>
</feature>
<evidence type="ECO:0000256" key="5">
    <source>
        <dbReference type="ARBA" id="ARBA00022989"/>
    </source>
</evidence>
<evidence type="ECO:0000256" key="3">
    <source>
        <dbReference type="ARBA" id="ARBA00022475"/>
    </source>
</evidence>
<organism evidence="9 10">
    <name type="scientific">Fodinibius salipaludis</name>
    <dbReference type="NCBI Taxonomy" id="2032627"/>
    <lineage>
        <taxon>Bacteria</taxon>
        <taxon>Pseudomonadati</taxon>
        <taxon>Balneolota</taxon>
        <taxon>Balneolia</taxon>
        <taxon>Balneolales</taxon>
        <taxon>Balneolaceae</taxon>
        <taxon>Fodinibius</taxon>
    </lineage>
</organism>
<feature type="transmembrane region" description="Helical" evidence="7">
    <location>
        <begin position="12"/>
        <end position="35"/>
    </location>
</feature>
<keyword evidence="5 7" id="KW-1133">Transmembrane helix</keyword>
<keyword evidence="6 7" id="KW-0472">Membrane</keyword>
<feature type="transmembrane region" description="Helical" evidence="7">
    <location>
        <begin position="113"/>
        <end position="137"/>
    </location>
</feature>
<comment type="caution">
    <text evidence="9">The sequence shown here is derived from an EMBL/GenBank/DDBJ whole genome shotgun (WGS) entry which is preliminary data.</text>
</comment>
<feature type="transmembrane region" description="Helical" evidence="7">
    <location>
        <begin position="82"/>
        <end position="107"/>
    </location>
</feature>
<evidence type="ECO:0000256" key="2">
    <source>
        <dbReference type="ARBA" id="ARBA00022448"/>
    </source>
</evidence>
<dbReference type="RefSeq" id="WP_095606255.1">
    <property type="nucleotide sequence ID" value="NZ_NSKE01000005.1"/>
</dbReference>
<feature type="transmembrane region" description="Helical" evidence="7">
    <location>
        <begin position="41"/>
        <end position="61"/>
    </location>
</feature>
<evidence type="ECO:0000313" key="9">
    <source>
        <dbReference type="EMBL" id="PAU94124.1"/>
    </source>
</evidence>
<gene>
    <name evidence="9" type="ORF">CK503_07885</name>
</gene>
<dbReference type="GO" id="GO:0006813">
    <property type="term" value="P:potassium ion transport"/>
    <property type="evidence" value="ECO:0007669"/>
    <property type="project" value="InterPro"/>
</dbReference>
<evidence type="ECO:0000256" key="4">
    <source>
        <dbReference type="ARBA" id="ARBA00022692"/>
    </source>
</evidence>
<dbReference type="SUPFAM" id="SSF116726">
    <property type="entry name" value="TrkA C-terminal domain-like"/>
    <property type="match status" value="1"/>
</dbReference>
<feature type="transmembrane region" description="Helical" evidence="7">
    <location>
        <begin position="276"/>
        <end position="303"/>
    </location>
</feature>
<evidence type="ECO:0000256" key="7">
    <source>
        <dbReference type="SAM" id="Phobius"/>
    </source>
</evidence>
<evidence type="ECO:0000259" key="8">
    <source>
        <dbReference type="PROSITE" id="PS51202"/>
    </source>
</evidence>
<dbReference type="PROSITE" id="PS51202">
    <property type="entry name" value="RCK_C"/>
    <property type="match status" value="1"/>
</dbReference>
<keyword evidence="4 7" id="KW-0812">Transmembrane</keyword>
<protein>
    <submittedName>
        <fullName evidence="9">Amino acid transporter</fullName>
    </submittedName>
</protein>
<dbReference type="PROSITE" id="PS00218">
    <property type="entry name" value="AMINO_ACID_PERMEASE_1"/>
    <property type="match status" value="1"/>
</dbReference>
<proteinExistence type="predicted"/>
<keyword evidence="2" id="KW-0813">Transport</keyword>
<dbReference type="InterPro" id="IPR036721">
    <property type="entry name" value="RCK_C_sf"/>
</dbReference>
<keyword evidence="10" id="KW-1185">Reference proteome</keyword>
<feature type="transmembrane region" description="Helical" evidence="7">
    <location>
        <begin position="350"/>
        <end position="371"/>
    </location>
</feature>
<feature type="transmembrane region" description="Helical" evidence="7">
    <location>
        <begin position="324"/>
        <end position="344"/>
    </location>
</feature>
<dbReference type="PANTHER" id="PTHR42770">
    <property type="entry name" value="AMINO ACID TRANSPORTER-RELATED"/>
    <property type="match status" value="1"/>
</dbReference>
<name>A0A2A2GAW9_9BACT</name>
<accession>A0A2A2GAW9</accession>
<dbReference type="EMBL" id="NSKE01000005">
    <property type="protein sequence ID" value="PAU94124.1"/>
    <property type="molecule type" value="Genomic_DNA"/>
</dbReference>
<evidence type="ECO:0000256" key="6">
    <source>
        <dbReference type="ARBA" id="ARBA00023136"/>
    </source>
</evidence>
<dbReference type="InterPro" id="IPR016152">
    <property type="entry name" value="PTrfase/Anion_transptr"/>
</dbReference>